<evidence type="ECO:0000313" key="2">
    <source>
        <dbReference type="Proteomes" id="UP000682782"/>
    </source>
</evidence>
<accession>A0AC61MWY5</accession>
<sequence length="411" mass="44951">MKKMLSVLLAVMLMMSLLAVPALAEDQVLTVVTWDATTTPYLIAQKDAFEASHPGVTIEYVDVASQDYAVKATTMLEGGDTSDIFMIKEIDNLINWQAQGFAAPLDTNGYDMSGFVGTEVNYAVDGVQYAIPFRSDFWVLFYNKDLFDAAGVELPTNDMTWDQYAELAKKMTDKDKGIYGTHYHTWLSAVVNWAVCDGVNTLADKNYDDLLYFYKLYQDLEDSGACMSYADLKAAGLHYSAAFANGNIAMLPMGYWYVSTLIGYNKDGTCNFNWGITAVPHAEGVAAGSSFGNLTGAMINAKSEKKDLAWEYISWLGGVEGAKATASVGARPAWVSEEVAASMSSVEGFPADETSKGALLPAAVAMEWPVAEKVADIKTIVNEEHSMIMAREITPEEGIEEMNERVAELFE</sequence>
<organism evidence="1 2">
    <name type="scientific">Aristaeella hokkaidonensis</name>
    <dbReference type="NCBI Taxonomy" id="3046382"/>
    <lineage>
        <taxon>Bacteria</taxon>
        <taxon>Bacillati</taxon>
        <taxon>Bacillota</taxon>
        <taxon>Clostridia</taxon>
        <taxon>Eubacteriales</taxon>
        <taxon>Aristaeellaceae</taxon>
        <taxon>Aristaeella</taxon>
    </lineage>
</organism>
<evidence type="ECO:0000313" key="1">
    <source>
        <dbReference type="EMBL" id="QUC67207.1"/>
    </source>
</evidence>
<protein>
    <submittedName>
        <fullName evidence="1">Sugar ABC transporter substrate-binding protein</fullName>
    </submittedName>
</protein>
<reference evidence="1" key="1">
    <citation type="submission" date="2021-01" db="EMBL/GenBank/DDBJ databases">
        <title>Complete genome sequence of Clostridiales bacterium R-7.</title>
        <authorList>
            <person name="Mahoney-Kurpe S.C."/>
            <person name="Palevich N."/>
            <person name="Koike S."/>
            <person name="Moon C.D."/>
            <person name="Attwood G.T."/>
        </authorList>
    </citation>
    <scope>NUCLEOTIDE SEQUENCE</scope>
    <source>
        <strain evidence="1">R-7</strain>
    </source>
</reference>
<gene>
    <name evidence="1" type="ORF">JYE49_00360</name>
</gene>
<name>A0AC61MWY5_9FIRM</name>
<dbReference type="Proteomes" id="UP000682782">
    <property type="component" value="Chromosome"/>
</dbReference>
<dbReference type="EMBL" id="CP068393">
    <property type="protein sequence ID" value="QUC67207.1"/>
    <property type="molecule type" value="Genomic_DNA"/>
</dbReference>
<keyword evidence="2" id="KW-1185">Reference proteome</keyword>
<proteinExistence type="predicted"/>